<dbReference type="AlphaFoldDB" id="A0A8J3FFK1"/>
<dbReference type="RefSeq" id="WP_189113210.1">
    <property type="nucleotide sequence ID" value="NZ_BMQC01000003.1"/>
</dbReference>
<evidence type="ECO:0000313" key="4">
    <source>
        <dbReference type="Proteomes" id="UP000662200"/>
    </source>
</evidence>
<evidence type="ECO:0000256" key="1">
    <source>
        <dbReference type="SAM" id="MobiDB-lite"/>
    </source>
</evidence>
<feature type="domain" description="Pyrrolo-quinoline quinone repeat" evidence="2">
    <location>
        <begin position="69"/>
        <end position="182"/>
    </location>
</feature>
<proteinExistence type="predicted"/>
<feature type="compositionally biased region" description="Pro residues" evidence="1">
    <location>
        <begin position="8"/>
        <end position="18"/>
    </location>
</feature>
<evidence type="ECO:0000313" key="3">
    <source>
        <dbReference type="EMBL" id="GGK21373.1"/>
    </source>
</evidence>
<dbReference type="EMBL" id="BMQC01000003">
    <property type="protein sequence ID" value="GGK21373.1"/>
    <property type="molecule type" value="Genomic_DNA"/>
</dbReference>
<dbReference type="Pfam" id="PF13360">
    <property type="entry name" value="PQQ_2"/>
    <property type="match status" value="1"/>
</dbReference>
<feature type="compositionally biased region" description="Low complexity" evidence="1">
    <location>
        <begin position="44"/>
        <end position="53"/>
    </location>
</feature>
<feature type="region of interest" description="Disordered" evidence="1">
    <location>
        <begin position="44"/>
        <end position="66"/>
    </location>
</feature>
<gene>
    <name evidence="3" type="ORF">GCM10010124_12330</name>
</gene>
<reference evidence="3" key="1">
    <citation type="journal article" date="2014" name="Int. J. Syst. Evol. Microbiol.">
        <title>Complete genome sequence of Corynebacterium casei LMG S-19264T (=DSM 44701T), isolated from a smear-ripened cheese.</title>
        <authorList>
            <consortium name="US DOE Joint Genome Institute (JGI-PGF)"/>
            <person name="Walter F."/>
            <person name="Albersmeier A."/>
            <person name="Kalinowski J."/>
            <person name="Ruckert C."/>
        </authorList>
    </citation>
    <scope>NUCLEOTIDE SEQUENCE</scope>
    <source>
        <strain evidence="3">JCM 3091</strain>
    </source>
</reference>
<comment type="caution">
    <text evidence="3">The sequence shown here is derived from an EMBL/GenBank/DDBJ whole genome shotgun (WGS) entry which is preliminary data.</text>
</comment>
<dbReference type="InterPro" id="IPR011047">
    <property type="entry name" value="Quinoprotein_ADH-like_sf"/>
</dbReference>
<dbReference type="Gene3D" id="2.130.10.10">
    <property type="entry name" value="YVTN repeat-like/Quinoprotein amine dehydrogenase"/>
    <property type="match status" value="1"/>
</dbReference>
<accession>A0A8J3FFK1</accession>
<evidence type="ECO:0000259" key="2">
    <source>
        <dbReference type="Pfam" id="PF13360"/>
    </source>
</evidence>
<dbReference type="Gene3D" id="2.40.128.630">
    <property type="match status" value="1"/>
</dbReference>
<dbReference type="Proteomes" id="UP000662200">
    <property type="component" value="Unassembled WGS sequence"/>
</dbReference>
<protein>
    <recommendedName>
        <fullName evidence="2">Pyrrolo-quinoline quinone repeat domain-containing protein</fullName>
    </recommendedName>
</protein>
<organism evidence="3 4">
    <name type="scientific">Pilimelia terevasa</name>
    <dbReference type="NCBI Taxonomy" id="53372"/>
    <lineage>
        <taxon>Bacteria</taxon>
        <taxon>Bacillati</taxon>
        <taxon>Actinomycetota</taxon>
        <taxon>Actinomycetes</taxon>
        <taxon>Micromonosporales</taxon>
        <taxon>Micromonosporaceae</taxon>
        <taxon>Pilimelia</taxon>
    </lineage>
</organism>
<reference evidence="3" key="2">
    <citation type="submission" date="2020-09" db="EMBL/GenBank/DDBJ databases">
        <authorList>
            <person name="Sun Q."/>
            <person name="Ohkuma M."/>
        </authorList>
    </citation>
    <scope>NUCLEOTIDE SEQUENCE</scope>
    <source>
        <strain evidence="3">JCM 3091</strain>
    </source>
</reference>
<dbReference type="PROSITE" id="PS51318">
    <property type="entry name" value="TAT"/>
    <property type="match status" value="1"/>
</dbReference>
<dbReference type="SUPFAM" id="SSF50998">
    <property type="entry name" value="Quinoprotein alcohol dehydrogenase-like"/>
    <property type="match status" value="1"/>
</dbReference>
<keyword evidence="4" id="KW-1185">Reference proteome</keyword>
<dbReference type="InterPro" id="IPR002372">
    <property type="entry name" value="PQQ_rpt_dom"/>
</dbReference>
<dbReference type="InterPro" id="IPR006311">
    <property type="entry name" value="TAT_signal"/>
</dbReference>
<feature type="region of interest" description="Disordered" evidence="1">
    <location>
        <begin position="1"/>
        <end position="23"/>
    </location>
</feature>
<name>A0A8J3FFK1_9ACTN</name>
<dbReference type="InterPro" id="IPR015943">
    <property type="entry name" value="WD40/YVTN_repeat-like_dom_sf"/>
</dbReference>
<sequence>MTDREPPGPRTAGPPGPGPFGRRAVLAGAAAAWALGAAGPRAAWAVPGGSARAGRGGGRPVADRDRAWSDRQLWSVARGPDPVRSAPVVGGGRLYLAQGTAVRALRADTGADLWRHPVDDLHSTDLAATADGVLALHQRRPVGPAGARNVALRSLAGADGAQRWRLPADRHTGALGVRGDRVAVHLMTLKANYHEAWTCRLADGGDSRLVPDHYPVAAVDPDGPARLLYQSTDDVPQLSLRDLATGAARWRHPGAFAPVPGWDLGGYLVALRHDPDFTRTLVRLDAGTGAAGWELPLGEVVVVGTARRGSTGYLATEAGVLAVDLARGAVCWRWDGGGRVTGLLATAAHLHATRLDGSGPDELVSLRAADGGPAAPALPGPLGALTADAGALYSVGPRRITALRPA</sequence>